<dbReference type="EMBL" id="KQ435827">
    <property type="protein sequence ID" value="KOX71956.1"/>
    <property type="molecule type" value="Genomic_DNA"/>
</dbReference>
<gene>
    <name evidence="2" type="ORF">WN51_03233</name>
</gene>
<dbReference type="Proteomes" id="UP000053105">
    <property type="component" value="Unassembled WGS sequence"/>
</dbReference>
<dbReference type="OrthoDB" id="7696158at2759"/>
<reference evidence="2 3" key="1">
    <citation type="submission" date="2015-07" db="EMBL/GenBank/DDBJ databases">
        <title>The genome of Melipona quadrifasciata.</title>
        <authorList>
            <person name="Pan H."/>
            <person name="Kapheim K."/>
        </authorList>
    </citation>
    <scope>NUCLEOTIDE SEQUENCE [LARGE SCALE GENOMIC DNA]</scope>
    <source>
        <strain evidence="2">0111107301</strain>
        <tissue evidence="2">Whole body</tissue>
    </source>
</reference>
<feature type="compositionally biased region" description="Basic and acidic residues" evidence="1">
    <location>
        <begin position="370"/>
        <end position="385"/>
    </location>
</feature>
<feature type="region of interest" description="Disordered" evidence="1">
    <location>
        <begin position="288"/>
        <end position="327"/>
    </location>
</feature>
<evidence type="ECO:0000313" key="3">
    <source>
        <dbReference type="Proteomes" id="UP000053105"/>
    </source>
</evidence>
<evidence type="ECO:0000256" key="1">
    <source>
        <dbReference type="SAM" id="MobiDB-lite"/>
    </source>
</evidence>
<feature type="compositionally biased region" description="Polar residues" evidence="1">
    <location>
        <begin position="89"/>
        <end position="99"/>
    </location>
</feature>
<proteinExistence type="predicted"/>
<feature type="compositionally biased region" description="Polar residues" evidence="1">
    <location>
        <begin position="237"/>
        <end position="246"/>
    </location>
</feature>
<feature type="compositionally biased region" description="Low complexity" evidence="1">
    <location>
        <begin position="106"/>
        <end position="118"/>
    </location>
</feature>
<accession>A0A0M8ZXA8</accession>
<sequence>MERVERVVEPGGGERKTRRRIEADKTKCFGPGKEEAGGVQIRDCSIDFIPVYIKQENDEHETDFNDIEIINAAQNFCAIEIKESKGCATINNNEDSNVNSKDDTENTNNRNNSNSTLNISQQSETCNINGILNSSVYLQNLDYENINIEIQKPTSQIAEVFIDQNEQLQTTNYNVSTVTIPSELLGLNLNIKKENELDQETVYTTEWLCNVNNETDLRLKVSKIKDKIREVPTNIDDTITSENAGNAKTKESKPERPKRQLKVKSNSLQDYKEKLRRKAECMREKRKKLYEQESEEQRQQRLAKEAAKRREMRMYYETPEQRRKRLDAEAARKREYRMYNETPEDRRKRLDREAERRRMKRLSLYASETPEQRRERLNRESAKRREARLNQYAKETQEERKERLKRDALRVREMRFTRSAIETEEERKQRLVKDALRKREVRMHGRHSVNNNFTELQTVRNFEELNNVQIKENPDNQLGGHYLSNWMMWFQNSLVQPVHVGEQIIKSQSENNG</sequence>
<organism evidence="2 3">
    <name type="scientific">Melipona quadrifasciata</name>
    <dbReference type="NCBI Taxonomy" id="166423"/>
    <lineage>
        <taxon>Eukaryota</taxon>
        <taxon>Metazoa</taxon>
        <taxon>Ecdysozoa</taxon>
        <taxon>Arthropoda</taxon>
        <taxon>Hexapoda</taxon>
        <taxon>Insecta</taxon>
        <taxon>Pterygota</taxon>
        <taxon>Neoptera</taxon>
        <taxon>Endopterygota</taxon>
        <taxon>Hymenoptera</taxon>
        <taxon>Apocrita</taxon>
        <taxon>Aculeata</taxon>
        <taxon>Apoidea</taxon>
        <taxon>Anthophila</taxon>
        <taxon>Apidae</taxon>
        <taxon>Melipona</taxon>
    </lineage>
</organism>
<feature type="compositionally biased region" description="Basic and acidic residues" evidence="1">
    <location>
        <begin position="288"/>
        <end position="314"/>
    </location>
</feature>
<evidence type="ECO:0000313" key="2">
    <source>
        <dbReference type="EMBL" id="KOX71956.1"/>
    </source>
</evidence>
<keyword evidence="3" id="KW-1185">Reference proteome</keyword>
<name>A0A0M8ZXA8_9HYME</name>
<feature type="region of interest" description="Disordered" evidence="1">
    <location>
        <begin position="361"/>
        <end position="385"/>
    </location>
</feature>
<feature type="region of interest" description="Disordered" evidence="1">
    <location>
        <begin position="237"/>
        <end position="267"/>
    </location>
</feature>
<protein>
    <submittedName>
        <fullName evidence="2">Uncharacterized protein</fullName>
    </submittedName>
</protein>
<dbReference type="AlphaFoldDB" id="A0A0M8ZXA8"/>
<feature type="compositionally biased region" description="Basic and acidic residues" evidence="1">
    <location>
        <begin position="248"/>
        <end position="258"/>
    </location>
</feature>
<feature type="region of interest" description="Disordered" evidence="1">
    <location>
        <begin position="1"/>
        <end position="20"/>
    </location>
</feature>
<feature type="region of interest" description="Disordered" evidence="1">
    <location>
        <begin position="89"/>
        <end position="118"/>
    </location>
</feature>